<accession>A0ABP5NK87</accession>
<feature type="region of interest" description="Disordered" evidence="1">
    <location>
        <begin position="111"/>
        <end position="148"/>
    </location>
</feature>
<organism evidence="2 3">
    <name type="scientific">Streptomyces bangladeshensis</name>
    <dbReference type="NCBI Taxonomy" id="295352"/>
    <lineage>
        <taxon>Bacteria</taxon>
        <taxon>Bacillati</taxon>
        <taxon>Actinomycetota</taxon>
        <taxon>Actinomycetes</taxon>
        <taxon>Kitasatosporales</taxon>
        <taxon>Streptomycetaceae</taxon>
        <taxon>Streptomyces</taxon>
    </lineage>
</organism>
<dbReference type="Proteomes" id="UP001501391">
    <property type="component" value="Unassembled WGS sequence"/>
</dbReference>
<keyword evidence="3" id="KW-1185">Reference proteome</keyword>
<reference evidence="3" key="1">
    <citation type="journal article" date="2019" name="Int. J. Syst. Evol. Microbiol.">
        <title>The Global Catalogue of Microorganisms (GCM) 10K type strain sequencing project: providing services to taxonomists for standard genome sequencing and annotation.</title>
        <authorList>
            <consortium name="The Broad Institute Genomics Platform"/>
            <consortium name="The Broad Institute Genome Sequencing Center for Infectious Disease"/>
            <person name="Wu L."/>
            <person name="Ma J."/>
        </authorList>
    </citation>
    <scope>NUCLEOTIDE SEQUENCE [LARGE SCALE GENOMIC DNA]</scope>
    <source>
        <strain evidence="3">JCM 14924</strain>
    </source>
</reference>
<dbReference type="RefSeq" id="WP_346163570.1">
    <property type="nucleotide sequence ID" value="NZ_BAAAOQ010000016.1"/>
</dbReference>
<gene>
    <name evidence="2" type="ORF">GCM10009787_48940</name>
</gene>
<proteinExistence type="predicted"/>
<protein>
    <submittedName>
        <fullName evidence="2">Uncharacterized protein</fullName>
    </submittedName>
</protein>
<name>A0ABP5NK87_9ACTN</name>
<evidence type="ECO:0000313" key="3">
    <source>
        <dbReference type="Proteomes" id="UP001501391"/>
    </source>
</evidence>
<comment type="caution">
    <text evidence="2">The sequence shown here is derived from an EMBL/GenBank/DDBJ whole genome shotgun (WGS) entry which is preliminary data.</text>
</comment>
<sequence length="148" mass="16182">MGYRKTTRKIEVSLKGHKVYGQDTEHPVAYARGKNLEEYLRLQGFTETEEGDERTGIVRQLEEFADSLISWNLENEDGTPVPCTRAGLFSIDNDLALAMATEWLERLGGKVDEASPLDGTSLSGEPSPVASIPMEALSDPQPSTSVPA</sequence>
<evidence type="ECO:0000256" key="1">
    <source>
        <dbReference type="SAM" id="MobiDB-lite"/>
    </source>
</evidence>
<evidence type="ECO:0000313" key="2">
    <source>
        <dbReference type="EMBL" id="GAA2199949.1"/>
    </source>
</evidence>
<dbReference type="EMBL" id="BAAAOQ010000016">
    <property type="protein sequence ID" value="GAA2199949.1"/>
    <property type="molecule type" value="Genomic_DNA"/>
</dbReference>